<feature type="transmembrane region" description="Helical" evidence="1">
    <location>
        <begin position="45"/>
        <end position="74"/>
    </location>
</feature>
<feature type="transmembrane region" description="Helical" evidence="1">
    <location>
        <begin position="340"/>
        <end position="360"/>
    </location>
</feature>
<keyword evidence="1" id="KW-1133">Transmembrane helix</keyword>
<dbReference type="PANTHER" id="PTHR30487:SF0">
    <property type="entry name" value="PREPILIN LEADER PEPTIDASE_N-METHYLTRANSFERASE-RELATED"/>
    <property type="match status" value="1"/>
</dbReference>
<sequence>MLEKPPQCRWDIPNSTAHKKQYRKTSSTIDRPFTMHLMLEYSANINWWVLEVFTAVWCFVMGSVIGSFLNVVIYRMPLGLSISKPKSRCPICETPISTRDNLPILGWLLLKGRCRNCQASISIRYPIVEVLVGVFFLLLYWSLVHSGGRFLPYRFPNREWGAYQIIMGRTWDLIALYVYYSYLFIVVLASAYIQFDRQTIPRRMLLWCFLFGILIGAFIPELHPVPAVISVQPDSVSVVLNEAVLTKTTYHGSLHWGVEKQTLITLGCGLVYGMIVGFLFTWPFLLQREKSKRVFQPKTFFLLILIGLYLGWQQVITVGFLAAFCLACSELFSRKQSSEYYRLPASTFLAVALALQMLLGKYLTTLSHDMEYLTYLIFMGAQITAIPIFAGFAQHIYHNREFQETSQELIPIDETSTITS</sequence>
<organism evidence="3 4">
    <name type="scientific">Gimesia aquarii</name>
    <dbReference type="NCBI Taxonomy" id="2527964"/>
    <lineage>
        <taxon>Bacteria</taxon>
        <taxon>Pseudomonadati</taxon>
        <taxon>Planctomycetota</taxon>
        <taxon>Planctomycetia</taxon>
        <taxon>Planctomycetales</taxon>
        <taxon>Planctomycetaceae</taxon>
        <taxon>Gimesia</taxon>
    </lineage>
</organism>
<dbReference type="AlphaFoldDB" id="A0A517VRP2"/>
<dbReference type="InterPro" id="IPR010627">
    <property type="entry name" value="Prepilin_pept_A24_N"/>
</dbReference>
<dbReference type="Proteomes" id="UP000318704">
    <property type="component" value="Chromosome"/>
</dbReference>
<feature type="transmembrane region" description="Helical" evidence="1">
    <location>
        <begin position="174"/>
        <end position="193"/>
    </location>
</feature>
<gene>
    <name evidence="3" type="primary">pppA_1</name>
    <name evidence="3" type="ORF">V144x_11290</name>
</gene>
<feature type="domain" description="Prepilin peptidase A24 N-terminal" evidence="2">
    <location>
        <begin position="60"/>
        <end position="142"/>
    </location>
</feature>
<feature type="transmembrane region" description="Helical" evidence="1">
    <location>
        <begin position="294"/>
        <end position="310"/>
    </location>
</feature>
<accession>A0A517VRP2</accession>
<feature type="transmembrane region" description="Helical" evidence="1">
    <location>
        <begin position="205"/>
        <end position="223"/>
    </location>
</feature>
<evidence type="ECO:0000313" key="4">
    <source>
        <dbReference type="Proteomes" id="UP000318704"/>
    </source>
</evidence>
<reference evidence="3 4" key="1">
    <citation type="submission" date="2019-03" db="EMBL/GenBank/DDBJ databases">
        <title>Deep-cultivation of Planctomycetes and their phenomic and genomic characterization uncovers novel biology.</title>
        <authorList>
            <person name="Wiegand S."/>
            <person name="Jogler M."/>
            <person name="Boedeker C."/>
            <person name="Pinto D."/>
            <person name="Vollmers J."/>
            <person name="Rivas-Marin E."/>
            <person name="Kohn T."/>
            <person name="Peeters S.H."/>
            <person name="Heuer A."/>
            <person name="Rast P."/>
            <person name="Oberbeckmann S."/>
            <person name="Bunk B."/>
            <person name="Jeske O."/>
            <person name="Meyerdierks A."/>
            <person name="Storesund J.E."/>
            <person name="Kallscheuer N."/>
            <person name="Luecker S."/>
            <person name="Lage O.M."/>
            <person name="Pohl T."/>
            <person name="Merkel B.J."/>
            <person name="Hornburger P."/>
            <person name="Mueller R.-W."/>
            <person name="Bruemmer F."/>
            <person name="Labrenz M."/>
            <person name="Spormann A.M."/>
            <person name="Op den Camp H."/>
            <person name="Overmann J."/>
            <person name="Amann R."/>
            <person name="Jetten M.S.M."/>
            <person name="Mascher T."/>
            <person name="Medema M.H."/>
            <person name="Devos D.P."/>
            <person name="Kaster A.-K."/>
            <person name="Ovreas L."/>
            <person name="Rohde M."/>
            <person name="Galperin M.Y."/>
            <person name="Jogler C."/>
        </authorList>
    </citation>
    <scope>NUCLEOTIDE SEQUENCE [LARGE SCALE GENOMIC DNA]</scope>
    <source>
        <strain evidence="3 4">V144</strain>
    </source>
</reference>
<keyword evidence="1" id="KW-0472">Membrane</keyword>
<keyword evidence="1" id="KW-0812">Transmembrane</keyword>
<dbReference type="Pfam" id="PF06750">
    <property type="entry name" value="A24_N_bact"/>
    <property type="match status" value="1"/>
</dbReference>
<dbReference type="PANTHER" id="PTHR30487">
    <property type="entry name" value="TYPE 4 PREPILIN-LIKE PROTEINS LEADER PEPTIDE-PROCESSING ENZYME"/>
    <property type="match status" value="1"/>
</dbReference>
<protein>
    <submittedName>
        <fullName evidence="3">Leader peptidase PppA</fullName>
    </submittedName>
</protein>
<feature type="transmembrane region" description="Helical" evidence="1">
    <location>
        <begin position="372"/>
        <end position="393"/>
    </location>
</feature>
<dbReference type="GO" id="GO:0005886">
    <property type="term" value="C:plasma membrane"/>
    <property type="evidence" value="ECO:0007669"/>
    <property type="project" value="TreeGrafter"/>
</dbReference>
<dbReference type="GO" id="GO:0004190">
    <property type="term" value="F:aspartic-type endopeptidase activity"/>
    <property type="evidence" value="ECO:0007669"/>
    <property type="project" value="TreeGrafter"/>
</dbReference>
<name>A0A517VRP2_9PLAN</name>
<dbReference type="GO" id="GO:0006465">
    <property type="term" value="P:signal peptide processing"/>
    <property type="evidence" value="ECO:0007669"/>
    <property type="project" value="TreeGrafter"/>
</dbReference>
<evidence type="ECO:0000313" key="3">
    <source>
        <dbReference type="EMBL" id="QDT95682.1"/>
    </source>
</evidence>
<dbReference type="InterPro" id="IPR050882">
    <property type="entry name" value="Prepilin_peptidase/N-MTase"/>
</dbReference>
<feature type="transmembrane region" description="Helical" evidence="1">
    <location>
        <begin position="263"/>
        <end position="282"/>
    </location>
</feature>
<dbReference type="EMBL" id="CP037920">
    <property type="protein sequence ID" value="QDT95682.1"/>
    <property type="molecule type" value="Genomic_DNA"/>
</dbReference>
<dbReference type="RefSeq" id="WP_197998771.1">
    <property type="nucleotide sequence ID" value="NZ_CP037920.1"/>
</dbReference>
<evidence type="ECO:0000259" key="2">
    <source>
        <dbReference type="Pfam" id="PF06750"/>
    </source>
</evidence>
<feature type="transmembrane region" description="Helical" evidence="1">
    <location>
        <begin position="123"/>
        <end position="143"/>
    </location>
</feature>
<proteinExistence type="predicted"/>
<evidence type="ECO:0000256" key="1">
    <source>
        <dbReference type="SAM" id="Phobius"/>
    </source>
</evidence>
<dbReference type="KEGG" id="gaw:V144x_11290"/>